<dbReference type="InterPro" id="IPR050595">
    <property type="entry name" value="Bact_response_regulator"/>
</dbReference>
<dbReference type="Pfam" id="PF00072">
    <property type="entry name" value="Response_reg"/>
    <property type="match status" value="1"/>
</dbReference>
<dbReference type="InterPro" id="IPR001789">
    <property type="entry name" value="Sig_transdc_resp-reg_receiver"/>
</dbReference>
<comment type="caution">
    <text evidence="4">The sequence shown here is derived from an EMBL/GenBank/DDBJ whole genome shotgun (WGS) entry which is preliminary data.</text>
</comment>
<evidence type="ECO:0000313" key="4">
    <source>
        <dbReference type="EMBL" id="MCE4553103.1"/>
    </source>
</evidence>
<evidence type="ECO:0000256" key="1">
    <source>
        <dbReference type="ARBA" id="ARBA00022553"/>
    </source>
</evidence>
<proteinExistence type="predicted"/>
<evidence type="ECO:0000313" key="5">
    <source>
        <dbReference type="Proteomes" id="UP001200741"/>
    </source>
</evidence>
<protein>
    <submittedName>
        <fullName evidence="4">Response regulator</fullName>
    </submittedName>
</protein>
<dbReference type="PANTHER" id="PTHR44591:SF23">
    <property type="entry name" value="CHEY SUBFAMILY"/>
    <property type="match status" value="1"/>
</dbReference>
<keyword evidence="5" id="KW-1185">Reference proteome</keyword>
<name>A0ABS8XMQ1_9BURK</name>
<accession>A0ABS8XMQ1</accession>
<dbReference type="PROSITE" id="PS50110">
    <property type="entry name" value="RESPONSE_REGULATORY"/>
    <property type="match status" value="1"/>
</dbReference>
<evidence type="ECO:0000256" key="2">
    <source>
        <dbReference type="PROSITE-ProRule" id="PRU00169"/>
    </source>
</evidence>
<dbReference type="SMART" id="SM00448">
    <property type="entry name" value="REC"/>
    <property type="match status" value="1"/>
</dbReference>
<feature type="modified residue" description="4-aspartylphosphate" evidence="2">
    <location>
        <position position="58"/>
    </location>
</feature>
<feature type="domain" description="Response regulatory" evidence="3">
    <location>
        <begin position="8"/>
        <end position="121"/>
    </location>
</feature>
<organism evidence="4 5">
    <name type="scientific">Pelomonas cellulosilytica</name>
    <dbReference type="NCBI Taxonomy" id="2906762"/>
    <lineage>
        <taxon>Bacteria</taxon>
        <taxon>Pseudomonadati</taxon>
        <taxon>Pseudomonadota</taxon>
        <taxon>Betaproteobacteria</taxon>
        <taxon>Burkholderiales</taxon>
        <taxon>Sphaerotilaceae</taxon>
        <taxon>Roseateles</taxon>
    </lineage>
</organism>
<dbReference type="RefSeq" id="WP_233369812.1">
    <property type="nucleotide sequence ID" value="NZ_JAJTWU010000001.1"/>
</dbReference>
<evidence type="ECO:0000259" key="3">
    <source>
        <dbReference type="PROSITE" id="PS50110"/>
    </source>
</evidence>
<keyword evidence="1 2" id="KW-0597">Phosphoprotein</keyword>
<reference evidence="4 5" key="1">
    <citation type="submission" date="2021-12" db="EMBL/GenBank/DDBJ databases">
        <title>Genome seq of P8.</title>
        <authorList>
            <person name="Seo T."/>
        </authorList>
    </citation>
    <scope>NUCLEOTIDE SEQUENCE [LARGE SCALE GENOMIC DNA]</scope>
    <source>
        <strain evidence="4 5">P8</strain>
    </source>
</reference>
<dbReference type="InterPro" id="IPR011006">
    <property type="entry name" value="CheY-like_superfamily"/>
</dbReference>
<dbReference type="Gene3D" id="3.40.50.2300">
    <property type="match status" value="1"/>
</dbReference>
<gene>
    <name evidence="4" type="ORF">LXT13_01410</name>
</gene>
<dbReference type="SUPFAM" id="SSF52172">
    <property type="entry name" value="CheY-like"/>
    <property type="match status" value="1"/>
</dbReference>
<dbReference type="PANTHER" id="PTHR44591">
    <property type="entry name" value="STRESS RESPONSE REGULATOR PROTEIN 1"/>
    <property type="match status" value="1"/>
</dbReference>
<dbReference type="Proteomes" id="UP001200741">
    <property type="component" value="Unassembled WGS sequence"/>
</dbReference>
<sequence>MPNSRRRTVLYVEDHPVNALQMAAIFERRPGLSLVIANSGAQALRKAAALQPALLLLDLGLPDCHGADLLLRLRSLPGCQAAPAVAVTADAMFATANTGFRELWAKPLQLEHVLARLDALAAPSGLKAAPTMPSAPNPSIDPLRALPAVQATLAPL</sequence>
<dbReference type="EMBL" id="JAJTWU010000001">
    <property type="protein sequence ID" value="MCE4553103.1"/>
    <property type="molecule type" value="Genomic_DNA"/>
</dbReference>